<dbReference type="GO" id="GO:0001764">
    <property type="term" value="P:neuron migration"/>
    <property type="evidence" value="ECO:0007669"/>
    <property type="project" value="TreeGrafter"/>
</dbReference>
<protein>
    <submittedName>
        <fullName evidence="2">Uncharacterized protein</fullName>
    </submittedName>
</protein>
<dbReference type="PANTHER" id="PTHR14332">
    <property type="entry name" value="DISRUPTED IN SCHIZOPHRENIA 1 PROTEIN"/>
    <property type="match status" value="1"/>
</dbReference>
<evidence type="ECO:0000313" key="3">
    <source>
        <dbReference type="Proteomes" id="UP001159641"/>
    </source>
</evidence>
<reference evidence="2 3" key="1">
    <citation type="submission" date="2022-11" db="EMBL/GenBank/DDBJ databases">
        <title>Whole genome sequence of Eschrichtius robustus ER-17-0199.</title>
        <authorList>
            <person name="Bruniche-Olsen A."/>
            <person name="Black A.N."/>
            <person name="Fields C.J."/>
            <person name="Walden K."/>
            <person name="Dewoody J.A."/>
        </authorList>
    </citation>
    <scope>NUCLEOTIDE SEQUENCE [LARGE SCALE GENOMIC DNA]</scope>
    <source>
        <strain evidence="2">ER-17-0199</strain>
        <tissue evidence="2">Blubber</tissue>
    </source>
</reference>
<sequence length="203" mass="22393">MGTGPVPPGLTEAFLGGAREASLRKRQPQARLADWRPGQHVRAKISEGCFTKGNLPRPGLCESVLPSLPASRETRLRWPLPRLGRGCCGEGEGMVLVPRGCDGIKAQLSDARALKLAHIDILRNHFCTAKELTEEIRSLTSEREGLEGLLHRLLVLSSRNVQKLGSVKEDYSSLRRELDQGKTAYGQSFVFAKYVTRDCAFEP</sequence>
<gene>
    <name evidence="2" type="ORF">J1605_005764</name>
</gene>
<dbReference type="GO" id="GO:0005815">
    <property type="term" value="C:microtubule organizing center"/>
    <property type="evidence" value="ECO:0007669"/>
    <property type="project" value="TreeGrafter"/>
</dbReference>
<dbReference type="GO" id="GO:0045111">
    <property type="term" value="C:intermediate filament cytoskeleton"/>
    <property type="evidence" value="ECO:0007669"/>
    <property type="project" value="TreeGrafter"/>
</dbReference>
<organism evidence="2 3">
    <name type="scientific">Eschrichtius robustus</name>
    <name type="common">California gray whale</name>
    <name type="synonym">Eschrichtius gibbosus</name>
    <dbReference type="NCBI Taxonomy" id="9764"/>
    <lineage>
        <taxon>Eukaryota</taxon>
        <taxon>Metazoa</taxon>
        <taxon>Chordata</taxon>
        <taxon>Craniata</taxon>
        <taxon>Vertebrata</taxon>
        <taxon>Euteleostomi</taxon>
        <taxon>Mammalia</taxon>
        <taxon>Eutheria</taxon>
        <taxon>Laurasiatheria</taxon>
        <taxon>Artiodactyla</taxon>
        <taxon>Whippomorpha</taxon>
        <taxon>Cetacea</taxon>
        <taxon>Mysticeti</taxon>
        <taxon>Eschrichtiidae</taxon>
        <taxon>Eschrichtius</taxon>
    </lineage>
</organism>
<name>A0AB34H6P8_ESCRO</name>
<dbReference type="GO" id="GO:0060271">
    <property type="term" value="P:cilium assembly"/>
    <property type="evidence" value="ECO:0007669"/>
    <property type="project" value="TreeGrafter"/>
</dbReference>
<keyword evidence="1" id="KW-0175">Coiled coil</keyword>
<evidence type="ECO:0000256" key="1">
    <source>
        <dbReference type="SAM" id="Coils"/>
    </source>
</evidence>
<comment type="caution">
    <text evidence="2">The sequence shown here is derived from an EMBL/GenBank/DDBJ whole genome shotgun (WGS) entry which is preliminary data.</text>
</comment>
<dbReference type="PANTHER" id="PTHR14332:SF3">
    <property type="entry name" value="DISRUPTED IN SCHIZOPHRENIA 1 PROTEIN"/>
    <property type="match status" value="1"/>
</dbReference>
<keyword evidence="3" id="KW-1185">Reference proteome</keyword>
<proteinExistence type="predicted"/>
<dbReference type="Proteomes" id="UP001159641">
    <property type="component" value="Unassembled WGS sequence"/>
</dbReference>
<accession>A0AB34H6P8</accession>
<dbReference type="AlphaFoldDB" id="A0AB34H6P8"/>
<feature type="coiled-coil region" evidence="1">
    <location>
        <begin position="122"/>
        <end position="149"/>
    </location>
</feature>
<dbReference type="InterPro" id="IPR026081">
    <property type="entry name" value="DISC1"/>
</dbReference>
<evidence type="ECO:0000313" key="2">
    <source>
        <dbReference type="EMBL" id="KAJ8787359.1"/>
    </source>
</evidence>
<dbReference type="EMBL" id="JAIQCJ010001812">
    <property type="protein sequence ID" value="KAJ8787359.1"/>
    <property type="molecule type" value="Genomic_DNA"/>
</dbReference>
<dbReference type="GO" id="GO:0005874">
    <property type="term" value="C:microtubule"/>
    <property type="evidence" value="ECO:0007669"/>
    <property type="project" value="TreeGrafter"/>
</dbReference>